<feature type="signal peptide" evidence="1">
    <location>
        <begin position="1"/>
        <end position="23"/>
    </location>
</feature>
<dbReference type="InterPro" id="IPR014469">
    <property type="entry name" value="DUF2271"/>
</dbReference>
<dbReference type="STRING" id="1121279.SAMN02745887_03677"/>
<proteinExistence type="predicted"/>
<evidence type="ECO:0000313" key="2">
    <source>
        <dbReference type="EMBL" id="SFZ79494.1"/>
    </source>
</evidence>
<gene>
    <name evidence="2" type="ORF">SAMN02745887_03677</name>
</gene>
<sequence length="176" mass="19233">MRNWMPAALPAVVAGLFSSHGQAAEMNLTFELPRLNVAEYHRPYVAVWVEQLDQNVAANLAVLYDLRTKGAEGAGSKWLKDLRTWWRKSGRELQMPLDGVSGATKPAGEHTLSFVEGKAPLAKLPAGEYRLVIEAARESGGREVVKLPFSWPSKKAQRLSAAGSSELGAIQLELKP</sequence>
<keyword evidence="3" id="KW-1185">Reference proteome</keyword>
<dbReference type="RefSeq" id="WP_072430154.1">
    <property type="nucleotide sequence ID" value="NZ_FPKR01000018.1"/>
</dbReference>
<evidence type="ECO:0008006" key="4">
    <source>
        <dbReference type="Google" id="ProtNLM"/>
    </source>
</evidence>
<evidence type="ECO:0000313" key="3">
    <source>
        <dbReference type="Proteomes" id="UP000186513"/>
    </source>
</evidence>
<dbReference type="EMBL" id="FPKR01000018">
    <property type="protein sequence ID" value="SFZ79494.1"/>
    <property type="molecule type" value="Genomic_DNA"/>
</dbReference>
<feature type="chain" id="PRO_5012024025" description="DUF2271 domain-containing protein" evidence="1">
    <location>
        <begin position="24"/>
        <end position="176"/>
    </location>
</feature>
<protein>
    <recommendedName>
        <fullName evidence="4">DUF2271 domain-containing protein</fullName>
    </recommendedName>
</protein>
<dbReference type="OrthoDB" id="195316at2"/>
<accession>A0A1K2HRX3</accession>
<dbReference type="Proteomes" id="UP000186513">
    <property type="component" value="Unassembled WGS sequence"/>
</dbReference>
<name>A0A1K2HRX3_9NEIS</name>
<organism evidence="2 3">
    <name type="scientific">Chitinimonas taiwanensis DSM 18899</name>
    <dbReference type="NCBI Taxonomy" id="1121279"/>
    <lineage>
        <taxon>Bacteria</taxon>
        <taxon>Pseudomonadati</taxon>
        <taxon>Pseudomonadota</taxon>
        <taxon>Betaproteobacteria</taxon>
        <taxon>Neisseriales</taxon>
        <taxon>Chitinibacteraceae</taxon>
        <taxon>Chitinimonas</taxon>
    </lineage>
</organism>
<dbReference type="PIRSF" id="PIRSF014995">
    <property type="entry name" value="UCP014995"/>
    <property type="match status" value="1"/>
</dbReference>
<dbReference type="AlphaFoldDB" id="A0A1K2HRX3"/>
<keyword evidence="1" id="KW-0732">Signal</keyword>
<evidence type="ECO:0000256" key="1">
    <source>
        <dbReference type="SAM" id="SignalP"/>
    </source>
</evidence>
<dbReference type="Pfam" id="PF10029">
    <property type="entry name" value="DUF2271"/>
    <property type="match status" value="1"/>
</dbReference>
<reference evidence="2 3" key="1">
    <citation type="submission" date="2016-11" db="EMBL/GenBank/DDBJ databases">
        <authorList>
            <person name="Jaros S."/>
            <person name="Januszkiewicz K."/>
            <person name="Wedrychowicz H."/>
        </authorList>
    </citation>
    <scope>NUCLEOTIDE SEQUENCE [LARGE SCALE GENOMIC DNA]</scope>
    <source>
        <strain evidence="2 3">DSM 18899</strain>
    </source>
</reference>